<keyword evidence="3" id="KW-1185">Reference proteome</keyword>
<dbReference type="SUPFAM" id="SSF52266">
    <property type="entry name" value="SGNH hydrolase"/>
    <property type="match status" value="1"/>
</dbReference>
<evidence type="ECO:0000313" key="3">
    <source>
        <dbReference type="Proteomes" id="UP000054477"/>
    </source>
</evidence>
<evidence type="ECO:0000313" key="2">
    <source>
        <dbReference type="EMBL" id="KIK08301.1"/>
    </source>
</evidence>
<dbReference type="PANTHER" id="PTHR45648:SF22">
    <property type="entry name" value="GDSL LIPASE_ACYLHYDROLASE FAMILY PROTEIN (AFU_ORTHOLOGUE AFUA_4G14700)"/>
    <property type="match status" value="1"/>
</dbReference>
<reference evidence="2 3" key="1">
    <citation type="submission" date="2014-04" db="EMBL/GenBank/DDBJ databases">
        <authorList>
            <consortium name="DOE Joint Genome Institute"/>
            <person name="Kuo A."/>
            <person name="Kohler A."/>
            <person name="Nagy L.G."/>
            <person name="Floudas D."/>
            <person name="Copeland A."/>
            <person name="Barry K.W."/>
            <person name="Cichocki N."/>
            <person name="Veneault-Fourrey C."/>
            <person name="LaButti K."/>
            <person name="Lindquist E.A."/>
            <person name="Lipzen A."/>
            <person name="Lundell T."/>
            <person name="Morin E."/>
            <person name="Murat C."/>
            <person name="Sun H."/>
            <person name="Tunlid A."/>
            <person name="Henrissat B."/>
            <person name="Grigoriev I.V."/>
            <person name="Hibbett D.S."/>
            <person name="Martin F."/>
            <person name="Nordberg H.P."/>
            <person name="Cantor M.N."/>
            <person name="Hua S.X."/>
        </authorList>
    </citation>
    <scope>NUCLEOTIDE SEQUENCE [LARGE SCALE GENOMIC DNA]</scope>
    <source>
        <strain evidence="2 3">LaAM-08-1</strain>
    </source>
</reference>
<protein>
    <submittedName>
        <fullName evidence="2">Carbohydrate esterase family 16 protein</fullName>
    </submittedName>
</protein>
<dbReference type="Gene3D" id="3.40.50.1110">
    <property type="entry name" value="SGNH hydrolase"/>
    <property type="match status" value="1"/>
</dbReference>
<gene>
    <name evidence="2" type="ORF">K443DRAFT_663882</name>
</gene>
<organism evidence="2 3">
    <name type="scientific">Laccaria amethystina LaAM-08-1</name>
    <dbReference type="NCBI Taxonomy" id="1095629"/>
    <lineage>
        <taxon>Eukaryota</taxon>
        <taxon>Fungi</taxon>
        <taxon>Dikarya</taxon>
        <taxon>Basidiomycota</taxon>
        <taxon>Agaricomycotina</taxon>
        <taxon>Agaricomycetes</taxon>
        <taxon>Agaricomycetidae</taxon>
        <taxon>Agaricales</taxon>
        <taxon>Agaricineae</taxon>
        <taxon>Hydnangiaceae</taxon>
        <taxon>Laccaria</taxon>
    </lineage>
</organism>
<dbReference type="PANTHER" id="PTHR45648">
    <property type="entry name" value="GDSL LIPASE/ACYLHYDROLASE FAMILY PROTEIN (AFU_ORTHOLOGUE AFUA_4G14700)"/>
    <property type="match status" value="1"/>
</dbReference>
<dbReference type="GO" id="GO:0016788">
    <property type="term" value="F:hydrolase activity, acting on ester bonds"/>
    <property type="evidence" value="ECO:0007669"/>
    <property type="project" value="InterPro"/>
</dbReference>
<keyword evidence="1" id="KW-0378">Hydrolase</keyword>
<evidence type="ECO:0000256" key="1">
    <source>
        <dbReference type="ARBA" id="ARBA00022801"/>
    </source>
</evidence>
<sequence>MSTIFQVASNWPGFSGVKNLIIFGDSYSSVGYEGNEADHPTASNPLGVPYPGSTWNEPDLPNWVGHLITKFCPPPRYDPNATEDKEIAGYTDSPLLVYDYARGGDTIVGVRRQIQEQFLKKAGQKPSWAPWAVDNSLFVTWVGINDCAFSSQHQLTLETLFKLQNELYETGARNFLFIDVPPIHRSPAVPEHRQNSASFDNWNTLLRVGAKKFSDAHDDATVLIFSSFRAFETFLDDPEVNGFEKKDIRKWGGSVWVDHIHPSSKVHEFIASHVADFLDEVQRVV</sequence>
<accession>A0A0C9XTL7</accession>
<dbReference type="Pfam" id="PF00657">
    <property type="entry name" value="Lipase_GDSL"/>
    <property type="match status" value="1"/>
</dbReference>
<dbReference type="AlphaFoldDB" id="A0A0C9XTL7"/>
<dbReference type="HOGENOM" id="CLU_015101_4_1_1"/>
<proteinExistence type="predicted"/>
<dbReference type="InterPro" id="IPR001087">
    <property type="entry name" value="GDSL"/>
</dbReference>
<name>A0A0C9XTL7_9AGAR</name>
<dbReference type="InterPro" id="IPR036514">
    <property type="entry name" value="SGNH_hydro_sf"/>
</dbReference>
<dbReference type="STRING" id="1095629.A0A0C9XTL7"/>
<dbReference type="InterPro" id="IPR051058">
    <property type="entry name" value="GDSL_Est/Lipase"/>
</dbReference>
<dbReference type="EMBL" id="KN838543">
    <property type="protein sequence ID" value="KIK08301.1"/>
    <property type="molecule type" value="Genomic_DNA"/>
</dbReference>
<reference evidence="3" key="2">
    <citation type="submission" date="2015-01" db="EMBL/GenBank/DDBJ databases">
        <title>Evolutionary Origins and Diversification of the Mycorrhizal Mutualists.</title>
        <authorList>
            <consortium name="DOE Joint Genome Institute"/>
            <consortium name="Mycorrhizal Genomics Consortium"/>
            <person name="Kohler A."/>
            <person name="Kuo A."/>
            <person name="Nagy L.G."/>
            <person name="Floudas D."/>
            <person name="Copeland A."/>
            <person name="Barry K.W."/>
            <person name="Cichocki N."/>
            <person name="Veneault-Fourrey C."/>
            <person name="LaButti K."/>
            <person name="Lindquist E.A."/>
            <person name="Lipzen A."/>
            <person name="Lundell T."/>
            <person name="Morin E."/>
            <person name="Murat C."/>
            <person name="Riley R."/>
            <person name="Ohm R."/>
            <person name="Sun H."/>
            <person name="Tunlid A."/>
            <person name="Henrissat B."/>
            <person name="Grigoriev I.V."/>
            <person name="Hibbett D.S."/>
            <person name="Martin F."/>
        </authorList>
    </citation>
    <scope>NUCLEOTIDE SEQUENCE [LARGE SCALE GENOMIC DNA]</scope>
    <source>
        <strain evidence="3">LaAM-08-1</strain>
    </source>
</reference>
<dbReference type="OrthoDB" id="1600564at2759"/>
<dbReference type="Proteomes" id="UP000054477">
    <property type="component" value="Unassembled WGS sequence"/>
</dbReference>